<keyword evidence="2" id="KW-1185">Reference proteome</keyword>
<proteinExistence type="predicted"/>
<reference evidence="1 2" key="1">
    <citation type="submission" date="2017-02" db="EMBL/GenBank/DDBJ databases">
        <authorList>
            <person name="Peterson S.W."/>
        </authorList>
    </citation>
    <scope>NUCLEOTIDE SEQUENCE [LARGE SCALE GENOMIC DNA]</scope>
    <source>
        <strain evidence="1 2">DSM 21749</strain>
    </source>
</reference>
<evidence type="ECO:0000313" key="1">
    <source>
        <dbReference type="EMBL" id="SJZ55357.1"/>
    </source>
</evidence>
<dbReference type="Pfam" id="PF18856">
    <property type="entry name" value="baeRF_family12"/>
    <property type="match status" value="1"/>
</dbReference>
<name>A0A1T4LLB1_9GAMM</name>
<dbReference type="EMBL" id="FUXP01000001">
    <property type="protein sequence ID" value="SJZ55357.1"/>
    <property type="molecule type" value="Genomic_DNA"/>
</dbReference>
<gene>
    <name evidence="1" type="ORF">SAMN02745674_00054</name>
</gene>
<dbReference type="OrthoDB" id="9812459at2"/>
<dbReference type="InterPro" id="IPR041374">
    <property type="entry name" value="BaeRF_family12"/>
</dbReference>
<organism evidence="1 2">
    <name type="scientific">Lysobacter spongiicola DSM 21749</name>
    <dbReference type="NCBI Taxonomy" id="1122188"/>
    <lineage>
        <taxon>Bacteria</taxon>
        <taxon>Pseudomonadati</taxon>
        <taxon>Pseudomonadota</taxon>
        <taxon>Gammaproteobacteria</taxon>
        <taxon>Lysobacterales</taxon>
        <taxon>Lysobacteraceae</taxon>
        <taxon>Novilysobacter</taxon>
    </lineage>
</organism>
<dbReference type="RefSeq" id="WP_078756728.1">
    <property type="nucleotide sequence ID" value="NZ_FUXP01000001.1"/>
</dbReference>
<sequence>MESIPTDALVVVADGGGARVFRNRGDARHLSLHQFEMRELMNMNDEGPAGVQPDGDTGYQIDKATFAKQLAQWLNDGALNRKYDDLVLVADEHTLGEMRPLLHKETQQRMRREVAKTLTNSTLDDIQKILS</sequence>
<dbReference type="Proteomes" id="UP000190061">
    <property type="component" value="Unassembled WGS sequence"/>
</dbReference>
<protein>
    <submittedName>
        <fullName evidence="1">Protein required for attachment to host cells</fullName>
    </submittedName>
</protein>
<evidence type="ECO:0000313" key="2">
    <source>
        <dbReference type="Proteomes" id="UP000190061"/>
    </source>
</evidence>
<dbReference type="STRING" id="1122188.SAMN02745674_00054"/>
<dbReference type="AlphaFoldDB" id="A0A1T4LLB1"/>
<accession>A0A1T4LLB1</accession>